<evidence type="ECO:0000256" key="12">
    <source>
        <dbReference type="ARBA" id="ARBA00022786"/>
    </source>
</evidence>
<keyword evidence="11 18" id="KW-0863">Zinc-finger</keyword>
<evidence type="ECO:0000256" key="17">
    <source>
        <dbReference type="ARBA" id="ARBA00023140"/>
    </source>
</evidence>
<dbReference type="EMBL" id="JBAMIC010000003">
    <property type="protein sequence ID" value="KAK7110304.1"/>
    <property type="molecule type" value="Genomic_DNA"/>
</dbReference>
<keyword evidence="17" id="KW-0576">Peroxisome</keyword>
<dbReference type="SUPFAM" id="SSF57850">
    <property type="entry name" value="RING/U-box"/>
    <property type="match status" value="1"/>
</dbReference>
<evidence type="ECO:0000256" key="9">
    <source>
        <dbReference type="ARBA" id="ARBA00022692"/>
    </source>
</evidence>
<evidence type="ECO:0000256" key="11">
    <source>
        <dbReference type="ARBA" id="ARBA00022771"/>
    </source>
</evidence>
<keyword evidence="7" id="KW-0962">Peroxisome biogenesis</keyword>
<proteinExistence type="inferred from homology"/>
<evidence type="ECO:0000256" key="6">
    <source>
        <dbReference type="ARBA" id="ARBA00022448"/>
    </source>
</evidence>
<keyword evidence="15" id="KW-1133">Transmembrane helix</keyword>
<dbReference type="Gene3D" id="3.30.40.10">
    <property type="entry name" value="Zinc/RING finger domain, C3HC4 (zinc finger)"/>
    <property type="match status" value="1"/>
</dbReference>
<reference evidence="20 21" key="1">
    <citation type="submission" date="2024-02" db="EMBL/GenBank/DDBJ databases">
        <title>Chromosome-scale genome assembly of the rough periwinkle Littorina saxatilis.</title>
        <authorList>
            <person name="De Jode A."/>
            <person name="Faria R."/>
            <person name="Formenti G."/>
            <person name="Sims Y."/>
            <person name="Smith T.P."/>
            <person name="Tracey A."/>
            <person name="Wood J.M.D."/>
            <person name="Zagrodzka Z.B."/>
            <person name="Johannesson K."/>
            <person name="Butlin R.K."/>
            <person name="Leder E.H."/>
        </authorList>
    </citation>
    <scope>NUCLEOTIDE SEQUENCE [LARGE SCALE GENOMIC DNA]</scope>
    <source>
        <strain evidence="20">Snail1</strain>
        <tissue evidence="20">Muscle</tissue>
    </source>
</reference>
<sequence length="299" mass="34269">MFHPAGTAEIVRSHQKDDYYLSFFRSSVADVIQSIAGPLRWLQWRRELDVLSDIGYFLLTTFGGYQTVGEEYVNVIMVDGSRRRLPSKLRRGMMIGLQVFTPYLLHLALDKLERRLQSGEPLPVSMTGPQREKLLQLIPALRHAVTLVHRTHLSLFYIQGIFYHLAKRFTGVHYVRYMAKKDNYSLTHPFRLLGYLSLAQLAVSMGLQFYSAWKTSDTNQDSSLDVDGGMTLDDSAALHPSLKCSLCLGPRRCSTLTVCGHLFCWDCIHQWCQQKAECPLCREQFPPHRLVPLQNYDPS</sequence>
<comment type="subcellular location">
    <subcellularLocation>
        <location evidence="2">Peroxisome membrane</location>
        <topology evidence="2">Multi-pass membrane protein</topology>
    </subcellularLocation>
</comment>
<dbReference type="PROSITE" id="PS50089">
    <property type="entry name" value="ZF_RING_2"/>
    <property type="match status" value="1"/>
</dbReference>
<evidence type="ECO:0000256" key="14">
    <source>
        <dbReference type="ARBA" id="ARBA00022927"/>
    </source>
</evidence>
<dbReference type="PROSITE" id="PS00518">
    <property type="entry name" value="ZF_RING_1"/>
    <property type="match status" value="1"/>
</dbReference>
<comment type="similarity">
    <text evidence="4">Belongs to the pex2/pex10/pex12 family.</text>
</comment>
<dbReference type="Pfam" id="PF04757">
    <property type="entry name" value="Pex2_Pex12"/>
    <property type="match status" value="1"/>
</dbReference>
<evidence type="ECO:0000259" key="19">
    <source>
        <dbReference type="PROSITE" id="PS50089"/>
    </source>
</evidence>
<keyword evidence="16" id="KW-0472">Membrane</keyword>
<evidence type="ECO:0000256" key="13">
    <source>
        <dbReference type="ARBA" id="ARBA00022833"/>
    </source>
</evidence>
<keyword evidence="8" id="KW-0808">Transferase</keyword>
<evidence type="ECO:0000256" key="2">
    <source>
        <dbReference type="ARBA" id="ARBA00004585"/>
    </source>
</evidence>
<comment type="catalytic activity">
    <reaction evidence="1">
        <text>S-ubiquitinyl-[E2 ubiquitin-conjugating enzyme]-L-cysteine + [acceptor protein]-L-lysine = [E2 ubiquitin-conjugating enzyme]-L-cysteine + N(6)-ubiquitinyl-[acceptor protein]-L-lysine.</text>
        <dbReference type="EC" id="2.3.2.27"/>
    </reaction>
</comment>
<evidence type="ECO:0000256" key="3">
    <source>
        <dbReference type="ARBA" id="ARBA00004906"/>
    </source>
</evidence>
<dbReference type="Proteomes" id="UP001374579">
    <property type="component" value="Unassembled WGS sequence"/>
</dbReference>
<keyword evidence="14" id="KW-0653">Protein transport</keyword>
<dbReference type="InterPro" id="IPR006845">
    <property type="entry name" value="Pex_N"/>
</dbReference>
<dbReference type="SMART" id="SM00184">
    <property type="entry name" value="RING"/>
    <property type="match status" value="1"/>
</dbReference>
<keyword evidence="6" id="KW-0813">Transport</keyword>
<feature type="domain" description="RING-type" evidence="19">
    <location>
        <begin position="244"/>
        <end position="282"/>
    </location>
</feature>
<organism evidence="20 21">
    <name type="scientific">Littorina saxatilis</name>
    <dbReference type="NCBI Taxonomy" id="31220"/>
    <lineage>
        <taxon>Eukaryota</taxon>
        <taxon>Metazoa</taxon>
        <taxon>Spiralia</taxon>
        <taxon>Lophotrochozoa</taxon>
        <taxon>Mollusca</taxon>
        <taxon>Gastropoda</taxon>
        <taxon>Caenogastropoda</taxon>
        <taxon>Littorinimorpha</taxon>
        <taxon>Littorinoidea</taxon>
        <taxon>Littorinidae</taxon>
        <taxon>Littorina</taxon>
    </lineage>
</organism>
<accession>A0AAN9BSB8</accession>
<protein>
    <recommendedName>
        <fullName evidence="5">RING-type E3 ubiquitin transferase</fullName>
        <ecNumber evidence="5">2.3.2.27</ecNumber>
    </recommendedName>
</protein>
<evidence type="ECO:0000256" key="5">
    <source>
        <dbReference type="ARBA" id="ARBA00012483"/>
    </source>
</evidence>
<dbReference type="GO" id="GO:0061630">
    <property type="term" value="F:ubiquitin protein ligase activity"/>
    <property type="evidence" value="ECO:0007669"/>
    <property type="project" value="UniProtKB-EC"/>
</dbReference>
<evidence type="ECO:0000256" key="1">
    <source>
        <dbReference type="ARBA" id="ARBA00000900"/>
    </source>
</evidence>
<dbReference type="AlphaFoldDB" id="A0AAN9BSB8"/>
<evidence type="ECO:0000256" key="18">
    <source>
        <dbReference type="PROSITE-ProRule" id="PRU00175"/>
    </source>
</evidence>
<dbReference type="EC" id="2.3.2.27" evidence="5"/>
<keyword evidence="12" id="KW-0833">Ubl conjugation pathway</keyword>
<dbReference type="GO" id="GO:0016558">
    <property type="term" value="P:protein import into peroxisome matrix"/>
    <property type="evidence" value="ECO:0007669"/>
    <property type="project" value="InterPro"/>
</dbReference>
<evidence type="ECO:0000313" key="21">
    <source>
        <dbReference type="Proteomes" id="UP001374579"/>
    </source>
</evidence>
<dbReference type="GO" id="GO:0008270">
    <property type="term" value="F:zinc ion binding"/>
    <property type="evidence" value="ECO:0007669"/>
    <property type="project" value="UniProtKB-KW"/>
</dbReference>
<comment type="caution">
    <text evidence="20">The sequence shown here is derived from an EMBL/GenBank/DDBJ whole genome shotgun (WGS) entry which is preliminary data.</text>
</comment>
<gene>
    <name evidence="20" type="ORF">V1264_014199</name>
</gene>
<name>A0AAN9BSB8_9CAEN</name>
<evidence type="ECO:0000256" key="16">
    <source>
        <dbReference type="ARBA" id="ARBA00023136"/>
    </source>
</evidence>
<dbReference type="PANTHER" id="PTHR23350:SF0">
    <property type="entry name" value="PEROXISOME BIOGENESIS FACTOR 10"/>
    <property type="match status" value="1"/>
</dbReference>
<evidence type="ECO:0000256" key="15">
    <source>
        <dbReference type="ARBA" id="ARBA00022989"/>
    </source>
</evidence>
<evidence type="ECO:0000256" key="8">
    <source>
        <dbReference type="ARBA" id="ARBA00022679"/>
    </source>
</evidence>
<keyword evidence="9" id="KW-0812">Transmembrane</keyword>
<keyword evidence="10" id="KW-0479">Metal-binding</keyword>
<dbReference type="PANTHER" id="PTHR23350">
    <property type="entry name" value="PEROXISOME ASSEMBLY PROTEIN 10"/>
    <property type="match status" value="1"/>
</dbReference>
<dbReference type="InterPro" id="IPR025654">
    <property type="entry name" value="PEX2/10"/>
</dbReference>
<dbReference type="InterPro" id="IPR017907">
    <property type="entry name" value="Znf_RING_CS"/>
</dbReference>
<evidence type="ECO:0000256" key="4">
    <source>
        <dbReference type="ARBA" id="ARBA00008704"/>
    </source>
</evidence>
<keyword evidence="13" id="KW-0862">Zinc</keyword>
<dbReference type="GO" id="GO:0005778">
    <property type="term" value="C:peroxisomal membrane"/>
    <property type="evidence" value="ECO:0007669"/>
    <property type="project" value="UniProtKB-SubCell"/>
</dbReference>
<comment type="pathway">
    <text evidence="3">Protein modification; protein ubiquitination.</text>
</comment>
<keyword evidence="21" id="KW-1185">Reference proteome</keyword>
<evidence type="ECO:0000313" key="20">
    <source>
        <dbReference type="EMBL" id="KAK7110304.1"/>
    </source>
</evidence>
<evidence type="ECO:0000256" key="10">
    <source>
        <dbReference type="ARBA" id="ARBA00022723"/>
    </source>
</evidence>
<dbReference type="Pfam" id="PF13639">
    <property type="entry name" value="zf-RING_2"/>
    <property type="match status" value="1"/>
</dbReference>
<dbReference type="InterPro" id="IPR013083">
    <property type="entry name" value="Znf_RING/FYVE/PHD"/>
</dbReference>
<dbReference type="CDD" id="cd16527">
    <property type="entry name" value="RING-HC_PEX10"/>
    <property type="match status" value="1"/>
</dbReference>
<evidence type="ECO:0000256" key="7">
    <source>
        <dbReference type="ARBA" id="ARBA00022593"/>
    </source>
</evidence>
<dbReference type="InterPro" id="IPR001841">
    <property type="entry name" value="Znf_RING"/>
</dbReference>